<dbReference type="CTD" id="9820043"/>
<evidence type="ECO:0000313" key="2">
    <source>
        <dbReference type="EMBL" id="EFO94956.1"/>
    </source>
</evidence>
<dbReference type="Pfam" id="PF00646">
    <property type="entry name" value="F-box"/>
    <property type="match status" value="1"/>
</dbReference>
<dbReference type="AlphaFoldDB" id="E3LIT1"/>
<name>E3LIT1_CAERE</name>
<dbReference type="InParanoid" id="E3LIT1"/>
<dbReference type="HOGENOM" id="CLU_036540_0_0_1"/>
<dbReference type="InterPro" id="IPR001810">
    <property type="entry name" value="F-box_dom"/>
</dbReference>
<protein>
    <recommendedName>
        <fullName evidence="1">F-box domain-containing protein</fullName>
    </recommendedName>
</protein>
<feature type="domain" description="F-box" evidence="1">
    <location>
        <begin position="5"/>
        <end position="58"/>
    </location>
</feature>
<dbReference type="KEGG" id="crq:GCK72_020441"/>
<dbReference type="FunCoup" id="E3LIT1">
    <property type="interactions" value="1129"/>
</dbReference>
<dbReference type="PANTHER" id="PTHR21503">
    <property type="entry name" value="F-BOX-CONTAINING HYPOTHETICAL PROTEIN C.ELEGANS"/>
    <property type="match status" value="1"/>
</dbReference>
<dbReference type="eggNOG" id="ENOG502TH5M">
    <property type="taxonomic scope" value="Eukaryota"/>
</dbReference>
<evidence type="ECO:0000313" key="3">
    <source>
        <dbReference type="Proteomes" id="UP000008281"/>
    </source>
</evidence>
<dbReference type="GeneID" id="9820043"/>
<dbReference type="EMBL" id="DS268409">
    <property type="protein sequence ID" value="EFO94956.1"/>
    <property type="molecule type" value="Genomic_DNA"/>
</dbReference>
<dbReference type="PANTHER" id="PTHR21503:SF31">
    <property type="entry name" value="F-BOX DOMAIN-CONTAINING PROTEIN"/>
    <property type="match status" value="1"/>
</dbReference>
<accession>E3LIT1</accession>
<reference evidence="2" key="1">
    <citation type="submission" date="2007-07" db="EMBL/GenBank/DDBJ databases">
        <title>PCAP assembly of the Caenorhabditis remanei genome.</title>
        <authorList>
            <consortium name="The Caenorhabditis remanei Sequencing Consortium"/>
            <person name="Wilson R.K."/>
        </authorList>
    </citation>
    <scope>NUCLEOTIDE SEQUENCE [LARGE SCALE GENOMIC DNA]</scope>
    <source>
        <strain evidence="2">PB4641</strain>
    </source>
</reference>
<proteinExistence type="predicted"/>
<gene>
    <name evidence="2" type="ORF">CRE_09012</name>
</gene>
<dbReference type="Proteomes" id="UP000008281">
    <property type="component" value="Unassembled WGS sequence"/>
</dbReference>
<sequence>MSPYKFPLLKLPRVALNEVLKLFTPFEIISFSLCSNYTKSICKTIRAVSQCKETLTKFDVFIDSHYEIHLQFSYLPAHDWVFYMRKKRPVPESTRDRRFVDNVREFFRGEKRILKFFGSRKSRKQKLSKYVSSWDPRRRVVEHCTGGRGTITTTEYALRLRTSDCLISATRNLCFHISEIFHHEIQAFAFDYKMFGIEENQLILELFCQQPVQQFQLSGDTSNDSSKNDILTEILTQQKAINRLNLRFNPSVDYRFDLNQFENRSDSLNILHSHWITFQQLQEIKSQMVFLSRSNFLQADFKVLIQKWRDGWSPNWEALMIEFNEDINIDKCVEGQFIQLQTKDWKNKKAVYRNSPIQLNRFVGSHKPSWGRLTRTGYHILRSDGTIASIGIEKKRIGWFHIQSNDNNSRIEMTVHFRAYENN</sequence>
<dbReference type="PROSITE" id="PS50181">
    <property type="entry name" value="FBOX"/>
    <property type="match status" value="1"/>
</dbReference>
<dbReference type="RefSeq" id="XP_003116060.2">
    <property type="nucleotide sequence ID" value="XM_003116012.2"/>
</dbReference>
<keyword evidence="3" id="KW-1185">Reference proteome</keyword>
<organism evidence="3">
    <name type="scientific">Caenorhabditis remanei</name>
    <name type="common">Caenorhabditis vulgaris</name>
    <dbReference type="NCBI Taxonomy" id="31234"/>
    <lineage>
        <taxon>Eukaryota</taxon>
        <taxon>Metazoa</taxon>
        <taxon>Ecdysozoa</taxon>
        <taxon>Nematoda</taxon>
        <taxon>Chromadorea</taxon>
        <taxon>Rhabditida</taxon>
        <taxon>Rhabditina</taxon>
        <taxon>Rhabditomorpha</taxon>
        <taxon>Rhabditoidea</taxon>
        <taxon>Rhabditidae</taxon>
        <taxon>Peloderinae</taxon>
        <taxon>Caenorhabditis</taxon>
    </lineage>
</organism>
<evidence type="ECO:0000259" key="1">
    <source>
        <dbReference type="PROSITE" id="PS50181"/>
    </source>
</evidence>